<dbReference type="EMBL" id="CAUYUJ010017492">
    <property type="protein sequence ID" value="CAK0875242.1"/>
    <property type="molecule type" value="Genomic_DNA"/>
</dbReference>
<name>A0ABN9VQP0_9DINO</name>
<proteinExistence type="predicted"/>
<accession>A0ABN9VQP0</accession>
<feature type="chain" id="PRO_5047515301" evidence="1">
    <location>
        <begin position="21"/>
        <end position="218"/>
    </location>
</feature>
<feature type="signal peptide" evidence="1">
    <location>
        <begin position="1"/>
        <end position="20"/>
    </location>
</feature>
<evidence type="ECO:0000256" key="1">
    <source>
        <dbReference type="SAM" id="SignalP"/>
    </source>
</evidence>
<comment type="caution">
    <text evidence="2">The sequence shown here is derived from an EMBL/GenBank/DDBJ whole genome shotgun (WGS) entry which is preliminary data.</text>
</comment>
<organism evidence="2 3">
    <name type="scientific">Prorocentrum cordatum</name>
    <dbReference type="NCBI Taxonomy" id="2364126"/>
    <lineage>
        <taxon>Eukaryota</taxon>
        <taxon>Sar</taxon>
        <taxon>Alveolata</taxon>
        <taxon>Dinophyceae</taxon>
        <taxon>Prorocentrales</taxon>
        <taxon>Prorocentraceae</taxon>
        <taxon>Prorocentrum</taxon>
    </lineage>
</organism>
<keyword evidence="1" id="KW-0732">Signal</keyword>
<sequence length="218" mass="23163">MAASGMVWPLVFLVLPSASCMQLETSSWREHLTANATSAQSKRAECSAFQVGQGCCTPLGDTASAWTFASFGTHGTWSSTPAFVRYDFHDDTICGGVANARQHGNAVLSLNDASPIDLTLSMTGVAEANFEKFQLFVDNVLITTVQASNGHGGSACQVSTCIMCDVNMPSQTFSLSPGVHTIKVEVDSSRFAGCTSRVRTVKSWPALGGALRPVEFVR</sequence>
<gene>
    <name evidence="2" type="ORF">PCOR1329_LOCUS59952</name>
</gene>
<evidence type="ECO:0000313" key="3">
    <source>
        <dbReference type="Proteomes" id="UP001189429"/>
    </source>
</evidence>
<keyword evidence="3" id="KW-1185">Reference proteome</keyword>
<evidence type="ECO:0000313" key="2">
    <source>
        <dbReference type="EMBL" id="CAK0875242.1"/>
    </source>
</evidence>
<protein>
    <submittedName>
        <fullName evidence="2">Uncharacterized protein</fullName>
    </submittedName>
</protein>
<reference evidence="2" key="1">
    <citation type="submission" date="2023-10" db="EMBL/GenBank/DDBJ databases">
        <authorList>
            <person name="Chen Y."/>
            <person name="Shah S."/>
            <person name="Dougan E. K."/>
            <person name="Thang M."/>
            <person name="Chan C."/>
        </authorList>
    </citation>
    <scope>NUCLEOTIDE SEQUENCE [LARGE SCALE GENOMIC DNA]</scope>
</reference>
<dbReference type="Proteomes" id="UP001189429">
    <property type="component" value="Unassembled WGS sequence"/>
</dbReference>